<dbReference type="InterPro" id="IPR013126">
    <property type="entry name" value="Hsp_70_fam"/>
</dbReference>
<dbReference type="SUPFAM" id="SSF53067">
    <property type="entry name" value="Actin-like ATPase domain"/>
    <property type="match status" value="2"/>
</dbReference>
<dbReference type="GO" id="GO:0005829">
    <property type="term" value="C:cytosol"/>
    <property type="evidence" value="ECO:0007669"/>
    <property type="project" value="TreeGrafter"/>
</dbReference>
<keyword evidence="2" id="KW-0547">Nucleotide-binding</keyword>
<keyword evidence="5" id="KW-1185">Reference proteome</keyword>
<accession>A0A834XI07</accession>
<proteinExistence type="inferred from homology"/>
<dbReference type="GO" id="GO:0005524">
    <property type="term" value="F:ATP binding"/>
    <property type="evidence" value="ECO:0007669"/>
    <property type="project" value="UniProtKB-KW"/>
</dbReference>
<evidence type="ECO:0000256" key="2">
    <source>
        <dbReference type="ARBA" id="ARBA00022741"/>
    </source>
</evidence>
<dbReference type="InterPro" id="IPR029047">
    <property type="entry name" value="HSP70_peptide-bd_sf"/>
</dbReference>
<dbReference type="Gene3D" id="3.90.640.10">
    <property type="entry name" value="Actin, Chain A, domain 4"/>
    <property type="match status" value="1"/>
</dbReference>
<dbReference type="Pfam" id="PF00012">
    <property type="entry name" value="HSP70"/>
    <property type="match status" value="1"/>
</dbReference>
<dbReference type="PRINTS" id="PR00301">
    <property type="entry name" value="HEATSHOCK70"/>
</dbReference>
<evidence type="ECO:0000313" key="5">
    <source>
        <dbReference type="Proteomes" id="UP000639338"/>
    </source>
</evidence>
<dbReference type="PANTHER" id="PTHR45639:SF32">
    <property type="entry name" value="HEAT SHOCK PROTEIN PDR13"/>
    <property type="match status" value="1"/>
</dbReference>
<dbReference type="SUPFAM" id="SSF100920">
    <property type="entry name" value="Heat shock protein 70kD (HSP70), peptide-binding domain"/>
    <property type="match status" value="1"/>
</dbReference>
<dbReference type="Gene3D" id="3.30.30.30">
    <property type="match status" value="1"/>
</dbReference>
<dbReference type="GO" id="GO:0140662">
    <property type="term" value="F:ATP-dependent protein folding chaperone"/>
    <property type="evidence" value="ECO:0007669"/>
    <property type="project" value="InterPro"/>
</dbReference>
<name>A0A834XI07_APHGI</name>
<dbReference type="AlphaFoldDB" id="A0A834XI07"/>
<protein>
    <recommendedName>
        <fullName evidence="6">Heat shock protein 70</fullName>
    </recommendedName>
</protein>
<evidence type="ECO:0000256" key="1">
    <source>
        <dbReference type="ARBA" id="ARBA00007381"/>
    </source>
</evidence>
<dbReference type="GO" id="GO:0005634">
    <property type="term" value="C:nucleus"/>
    <property type="evidence" value="ECO:0007669"/>
    <property type="project" value="TreeGrafter"/>
</dbReference>
<dbReference type="Gene3D" id="2.60.34.10">
    <property type="entry name" value="Substrate Binding Domain Of DNAk, Chain A, domain 1"/>
    <property type="match status" value="1"/>
</dbReference>
<dbReference type="Proteomes" id="UP000639338">
    <property type="component" value="Unassembled WGS sequence"/>
</dbReference>
<evidence type="ECO:0000256" key="3">
    <source>
        <dbReference type="ARBA" id="ARBA00022840"/>
    </source>
</evidence>
<dbReference type="FunFam" id="3.90.640.10:FF:000021">
    <property type="entry name" value="Heat shock protein 14"/>
    <property type="match status" value="1"/>
</dbReference>
<dbReference type="OrthoDB" id="29851at2759"/>
<dbReference type="PANTHER" id="PTHR45639">
    <property type="entry name" value="HSC70CB, ISOFORM G-RELATED"/>
    <property type="match status" value="1"/>
</dbReference>
<reference evidence="4 5" key="1">
    <citation type="submission" date="2020-08" db="EMBL/GenBank/DDBJ databases">
        <title>Aphidius gifuensis genome sequencing and assembly.</title>
        <authorList>
            <person name="Du Z."/>
        </authorList>
    </citation>
    <scope>NUCLEOTIDE SEQUENCE [LARGE SCALE GENOMIC DNA]</scope>
    <source>
        <strain evidence="4">YNYX2018</strain>
        <tissue evidence="4">Adults</tissue>
    </source>
</reference>
<dbReference type="Gene3D" id="3.30.420.40">
    <property type="match status" value="2"/>
</dbReference>
<comment type="similarity">
    <text evidence="1">Belongs to the heat shock protein 70 family.</text>
</comment>
<evidence type="ECO:0000313" key="4">
    <source>
        <dbReference type="EMBL" id="KAF7987403.1"/>
    </source>
</evidence>
<dbReference type="InterPro" id="IPR043129">
    <property type="entry name" value="ATPase_NBD"/>
</dbReference>
<gene>
    <name evidence="4" type="ORF">HCN44_003165</name>
</gene>
<dbReference type="EMBL" id="JACMRX010000006">
    <property type="protein sequence ID" value="KAF7987403.1"/>
    <property type="molecule type" value="Genomic_DNA"/>
</dbReference>
<evidence type="ECO:0008006" key="6">
    <source>
        <dbReference type="Google" id="ProtNLM"/>
    </source>
</evidence>
<keyword evidence="3" id="KW-0067">ATP-binding</keyword>
<sequence length="508" mass="55596">MAATASFGLYLGNTSACLAIYKDENVDVVANHAGDRVTPAAISFHESEQIAGLPAKAGIFRNGPNTVLNNKRLMNKKIDSDELEDAIKTSTSKIIDDDKNALHYALKVGEKTKKVTVDSVSTLLFGAMYDISISAAHDDDEHNVVLCVPNRFNSESIKGWSSTAEKAGFKVLQVIGEPIATCIAHGLGQDKTKNELVLVYRVGGVSSDISLVNISGGAFTIESSKYYPQLGGQKLTNLMTIYLAEEFRNKYKIDPNESKRSISKLKFDAEKCKHVLSTMSTAHCFVESLCEGVDFSHNITRARFENIIGPHIPDYLKPIDDILNASNKKHIDIKKIILCGGTMKLPKLQEKIGSLFPNGIILTSKWSHDETMAVGAAIQSSQLTSRGIKDCELNSTTVELHSLAKTITVKIDNAQSIVIPANTVVPIKIQTIIELPNIKNDKIEIKIFEGEDNDNKIMQKIGLISLKINGPGKFKVDTDLTESNFIIHITESSTGKKSSFRFAIHDSS</sequence>
<organism evidence="4 5">
    <name type="scientific">Aphidius gifuensis</name>
    <name type="common">Parasitoid wasp</name>
    <dbReference type="NCBI Taxonomy" id="684658"/>
    <lineage>
        <taxon>Eukaryota</taxon>
        <taxon>Metazoa</taxon>
        <taxon>Ecdysozoa</taxon>
        <taxon>Arthropoda</taxon>
        <taxon>Hexapoda</taxon>
        <taxon>Insecta</taxon>
        <taxon>Pterygota</taxon>
        <taxon>Neoptera</taxon>
        <taxon>Endopterygota</taxon>
        <taxon>Hymenoptera</taxon>
        <taxon>Apocrita</taxon>
        <taxon>Ichneumonoidea</taxon>
        <taxon>Braconidae</taxon>
        <taxon>Aphidiinae</taxon>
        <taxon>Aphidius</taxon>
    </lineage>
</organism>
<comment type="caution">
    <text evidence="4">The sequence shown here is derived from an EMBL/GenBank/DDBJ whole genome shotgun (WGS) entry which is preliminary data.</text>
</comment>